<proteinExistence type="predicted"/>
<dbReference type="EMBL" id="CP031226">
    <property type="protein sequence ID" value="AXH59545.1"/>
    <property type="molecule type" value="Genomic_DNA"/>
</dbReference>
<dbReference type="GeneID" id="39474768"/>
<name>A0AAD0PUD3_PSEAV</name>
<geneLocation type="plasmid" evidence="3">
    <name>pmppla107</name>
</geneLocation>
<keyword evidence="2" id="KW-0614">Plasmid</keyword>
<organism evidence="2 3">
    <name type="scientific">Pseudomonas amygdali pv. lachrymans str. M301315</name>
    <dbReference type="NCBI Taxonomy" id="629260"/>
    <lineage>
        <taxon>Bacteria</taxon>
        <taxon>Pseudomonadati</taxon>
        <taxon>Pseudomonadota</taxon>
        <taxon>Gammaproteobacteria</taxon>
        <taxon>Pseudomonadales</taxon>
        <taxon>Pseudomonadaceae</taxon>
        <taxon>Pseudomonas</taxon>
        <taxon>Pseudomonas amygdali</taxon>
    </lineage>
</organism>
<feature type="compositionally biased region" description="Basic and acidic residues" evidence="1">
    <location>
        <begin position="313"/>
        <end position="322"/>
    </location>
</feature>
<accession>A0AAD0PUD3</accession>
<dbReference type="AlphaFoldDB" id="A0AAD0PUD3"/>
<evidence type="ECO:0000256" key="1">
    <source>
        <dbReference type="SAM" id="MobiDB-lite"/>
    </source>
</evidence>
<protein>
    <recommendedName>
        <fullName evidence="4">ParB/Sulfiredoxin domain-containing protein</fullName>
    </recommendedName>
</protein>
<sequence length="345" mass="37720">MTDVHKQVDALAGNVPAKFGLSADQKFDLVPGNMKNAMGAIGSKKDVYRVDLRKTIVKEGLNPRIKDERYWEGIRTLKESIKLHGWYPDKPLAGYIANIGGQDVCVIVEGGRRRDAGLMLMAEMDKEMADLYKVPVAPKGAGTSELELTYGLAQGNNNEQFRPYELAVLVKRLETVYMQEDAQILKGLVGLVSASYLPKLKMVAGAPEEIAELVISEEMSVTEAFNLMVKHGDKAVQVLQKAKAAAAAAGSKKVLGKHMPGRKLENLLKKESRSLFDAAAMVKADPGFAQLSEETRAVLGDLMRELEAKEKEFEANEAKVGDDDALEGEFTRADNETPLLAQQTA</sequence>
<dbReference type="RefSeq" id="WP_005742245.1">
    <property type="nucleotide sequence ID" value="NZ_CP031226.1"/>
</dbReference>
<evidence type="ECO:0000313" key="3">
    <source>
        <dbReference type="Proteomes" id="UP000006426"/>
    </source>
</evidence>
<evidence type="ECO:0000313" key="2">
    <source>
        <dbReference type="EMBL" id="AXH59545.1"/>
    </source>
</evidence>
<dbReference type="Proteomes" id="UP000006426">
    <property type="component" value="Plasmid pmppla107"/>
</dbReference>
<evidence type="ECO:0008006" key="4">
    <source>
        <dbReference type="Google" id="ProtNLM"/>
    </source>
</evidence>
<feature type="region of interest" description="Disordered" evidence="1">
    <location>
        <begin position="313"/>
        <end position="345"/>
    </location>
</feature>
<reference evidence="2 3" key="1">
    <citation type="journal article" date="2011" name="PLoS Pathog.">
        <title>Dynamic evolution of pathogenicity revealed by sequencing and comparative genomics of 19 Pseudomonas syringae isolates.</title>
        <authorList>
            <person name="Baltrus D.A."/>
            <person name="Nishimura M.T."/>
            <person name="Romanchuk A."/>
            <person name="Chang J.H."/>
            <person name="Mukhtar M.S."/>
            <person name="Cherkis K."/>
            <person name="Roach J."/>
            <person name="Grant S.R."/>
            <person name="Jones C.D."/>
            <person name="Dangl J.L."/>
        </authorList>
    </citation>
    <scope>NUCLEOTIDE SEQUENCE [LARGE SCALE GENOMIC DNA]</scope>
    <source>
        <strain evidence="2 3">M301315</strain>
    </source>
</reference>
<gene>
    <name evidence="2" type="ORF">PLA107_030430</name>
</gene>